<organism evidence="1 2">
    <name type="scientific">Favolaschia claudopus</name>
    <dbReference type="NCBI Taxonomy" id="2862362"/>
    <lineage>
        <taxon>Eukaryota</taxon>
        <taxon>Fungi</taxon>
        <taxon>Dikarya</taxon>
        <taxon>Basidiomycota</taxon>
        <taxon>Agaricomycotina</taxon>
        <taxon>Agaricomycetes</taxon>
        <taxon>Agaricomycetidae</taxon>
        <taxon>Agaricales</taxon>
        <taxon>Marasmiineae</taxon>
        <taxon>Mycenaceae</taxon>
        <taxon>Favolaschia</taxon>
    </lineage>
</organism>
<dbReference type="AlphaFoldDB" id="A0AAW0DSV7"/>
<gene>
    <name evidence="1" type="ORF">R3P38DRAFT_3171502</name>
</gene>
<dbReference type="Proteomes" id="UP001362999">
    <property type="component" value="Unassembled WGS sequence"/>
</dbReference>
<reference evidence="1 2" key="1">
    <citation type="journal article" date="2024" name="J Genomics">
        <title>Draft genome sequencing and assembly of Favolaschia claudopus CIRM-BRFM 2984 isolated from oak limbs.</title>
        <authorList>
            <person name="Navarro D."/>
            <person name="Drula E."/>
            <person name="Chaduli D."/>
            <person name="Cazenave R."/>
            <person name="Ahrendt S."/>
            <person name="Wang J."/>
            <person name="Lipzen A."/>
            <person name="Daum C."/>
            <person name="Barry K."/>
            <person name="Grigoriev I.V."/>
            <person name="Favel A."/>
            <person name="Rosso M.N."/>
            <person name="Martin F."/>
        </authorList>
    </citation>
    <scope>NUCLEOTIDE SEQUENCE [LARGE SCALE GENOMIC DNA]</scope>
    <source>
        <strain evidence="1 2">CIRM-BRFM 2984</strain>
    </source>
</reference>
<comment type="caution">
    <text evidence="1">The sequence shown here is derived from an EMBL/GenBank/DDBJ whole genome shotgun (WGS) entry which is preliminary data.</text>
</comment>
<keyword evidence="2" id="KW-1185">Reference proteome</keyword>
<protein>
    <submittedName>
        <fullName evidence="1">CxC2 domain-containing protein</fullName>
    </submittedName>
</protein>
<proteinExistence type="predicted"/>
<evidence type="ECO:0000313" key="1">
    <source>
        <dbReference type="EMBL" id="KAK7054020.1"/>
    </source>
</evidence>
<evidence type="ECO:0000313" key="2">
    <source>
        <dbReference type="Proteomes" id="UP001362999"/>
    </source>
</evidence>
<sequence length="207" mass="23830">MPEPSTRARRALVSLRGEDQCGDWRVLEDADIRLDQEQEPDAAARIRLGQVGSRNGKKERRAVAISSKQRMMSWIWTQGGGPGTDEQQLVDAVRVEWAKTKARRDRWVEEVELLREEMRRVLRFLAWRALWWEQRRAVLWEVAPEVRAGLQAYAARQAALARRMARTWREAWNASATTAVRTVMENEEIVRTLDQATAPTDAEGLPV</sequence>
<accession>A0AAW0DSV7</accession>
<dbReference type="EMBL" id="JAWWNJ010000006">
    <property type="protein sequence ID" value="KAK7054020.1"/>
    <property type="molecule type" value="Genomic_DNA"/>
</dbReference>
<name>A0AAW0DSV7_9AGAR</name>